<feature type="transmembrane region" description="Helical" evidence="22">
    <location>
        <begin position="21"/>
        <end position="47"/>
    </location>
</feature>
<dbReference type="CDD" id="cd16917">
    <property type="entry name" value="HATPase_UhpB-NarQ-NarX-like"/>
    <property type="match status" value="1"/>
</dbReference>
<dbReference type="PRINTS" id="PR00344">
    <property type="entry name" value="BCTRLSENSOR"/>
</dbReference>
<evidence type="ECO:0000256" key="1">
    <source>
        <dbReference type="ARBA" id="ARBA00000085"/>
    </source>
</evidence>
<keyword evidence="16" id="KW-0902">Two-component regulatory system</keyword>
<evidence type="ECO:0000256" key="18">
    <source>
        <dbReference type="ARBA" id="ARBA00023136"/>
    </source>
</evidence>
<dbReference type="InterPro" id="IPR036890">
    <property type="entry name" value="HATPase_C_sf"/>
</dbReference>
<evidence type="ECO:0000256" key="17">
    <source>
        <dbReference type="ARBA" id="ARBA00023014"/>
    </source>
</evidence>
<evidence type="ECO:0000256" key="13">
    <source>
        <dbReference type="ARBA" id="ARBA00022777"/>
    </source>
</evidence>
<dbReference type="InterPro" id="IPR005467">
    <property type="entry name" value="His_kinase_dom"/>
</dbReference>
<dbReference type="InterPro" id="IPR050482">
    <property type="entry name" value="Sensor_HK_TwoCompSys"/>
</dbReference>
<keyword evidence="18 22" id="KW-0472">Membrane</keyword>
<evidence type="ECO:0000256" key="6">
    <source>
        <dbReference type="ARBA" id="ARBA00017322"/>
    </source>
</evidence>
<dbReference type="GO" id="GO:0005886">
    <property type="term" value="C:plasma membrane"/>
    <property type="evidence" value="ECO:0007669"/>
    <property type="project" value="UniProtKB-SubCell"/>
</dbReference>
<dbReference type="Gene3D" id="3.30.565.10">
    <property type="entry name" value="Histidine kinase-like ATPase, C-terminal domain"/>
    <property type="match status" value="1"/>
</dbReference>
<evidence type="ECO:0000256" key="16">
    <source>
        <dbReference type="ARBA" id="ARBA00023012"/>
    </source>
</evidence>
<comment type="function">
    <text evidence="19">Member of the two-component regulatory system NreB/NreC involved in the control of dissimilatory nitrate/nitrite reduction in response to oxygen. NreB functions as a direct oxygen sensor histidine kinase which is autophosphorylated, in the absence of oxygen, probably at the conserved histidine residue, and transfers its phosphate group probably to a conserved aspartate residue of NreC. NreB/NreC activates the expression of the nitrate (narGHJI) and nitrite (nir) reductase operons, as well as the putative nitrate transporter gene narT.</text>
</comment>
<evidence type="ECO:0000256" key="12">
    <source>
        <dbReference type="ARBA" id="ARBA00022723"/>
    </source>
</evidence>
<dbReference type="EC" id="2.7.13.3" evidence="5"/>
<keyword evidence="11 22" id="KW-0812">Transmembrane</keyword>
<dbReference type="InterPro" id="IPR004358">
    <property type="entry name" value="Sig_transdc_His_kin-like_C"/>
</dbReference>
<dbReference type="GO" id="GO:0051539">
    <property type="term" value="F:4 iron, 4 sulfur cluster binding"/>
    <property type="evidence" value="ECO:0007669"/>
    <property type="project" value="UniProtKB-KW"/>
</dbReference>
<dbReference type="InterPro" id="IPR003594">
    <property type="entry name" value="HATPase_dom"/>
</dbReference>
<dbReference type="PATRIC" id="fig|864069.3.peg.5933"/>
<evidence type="ECO:0000256" key="14">
    <source>
        <dbReference type="ARBA" id="ARBA00022989"/>
    </source>
</evidence>
<dbReference type="eggNOG" id="COG4585">
    <property type="taxonomic scope" value="Bacteria"/>
</dbReference>
<evidence type="ECO:0000256" key="5">
    <source>
        <dbReference type="ARBA" id="ARBA00012438"/>
    </source>
</evidence>
<reference evidence="24 25" key="1">
    <citation type="submission" date="2012-02" db="EMBL/GenBank/DDBJ databases">
        <title>Improved High-Quality Draft sequence of Microvirga sp. WSM3557.</title>
        <authorList>
            <consortium name="US DOE Joint Genome Institute"/>
            <person name="Lucas S."/>
            <person name="Han J."/>
            <person name="Lapidus A."/>
            <person name="Cheng J.-F."/>
            <person name="Goodwin L."/>
            <person name="Pitluck S."/>
            <person name="Peters L."/>
            <person name="Zhang X."/>
            <person name="Detter J.C."/>
            <person name="Han C."/>
            <person name="Tapia R."/>
            <person name="Land M."/>
            <person name="Hauser L."/>
            <person name="Kyrpides N."/>
            <person name="Ivanova N."/>
            <person name="Pagani I."/>
            <person name="Brau L."/>
            <person name="Yates R."/>
            <person name="O'Hara G."/>
            <person name="Rui T."/>
            <person name="Howieson J."/>
            <person name="Reeve W."/>
            <person name="Woyke T."/>
        </authorList>
    </citation>
    <scope>NUCLEOTIDE SEQUENCE [LARGE SCALE GENOMIC DNA]</scope>
    <source>
        <strain evidence="24 25">WSM3557</strain>
    </source>
</reference>
<evidence type="ECO:0000313" key="25">
    <source>
        <dbReference type="Proteomes" id="UP000003947"/>
    </source>
</evidence>
<dbReference type="InterPro" id="IPR011712">
    <property type="entry name" value="Sig_transdc_His_kin_sub3_dim/P"/>
</dbReference>
<keyword evidence="9" id="KW-0963">Cytoplasm</keyword>
<dbReference type="GO" id="GO:0000155">
    <property type="term" value="F:phosphorelay sensor kinase activity"/>
    <property type="evidence" value="ECO:0007669"/>
    <property type="project" value="InterPro"/>
</dbReference>
<evidence type="ECO:0000256" key="4">
    <source>
        <dbReference type="ARBA" id="ARBA00004651"/>
    </source>
</evidence>
<keyword evidence="14 22" id="KW-1133">Transmembrane helix</keyword>
<dbReference type="AlphaFoldDB" id="I4YLG0"/>
<evidence type="ECO:0000256" key="22">
    <source>
        <dbReference type="SAM" id="Phobius"/>
    </source>
</evidence>
<dbReference type="SMART" id="SM00387">
    <property type="entry name" value="HATPase_c"/>
    <property type="match status" value="1"/>
</dbReference>
<evidence type="ECO:0000259" key="23">
    <source>
        <dbReference type="PROSITE" id="PS50109"/>
    </source>
</evidence>
<keyword evidence="10" id="KW-0808">Transferase</keyword>
<evidence type="ECO:0000256" key="8">
    <source>
        <dbReference type="ARBA" id="ARBA00022485"/>
    </source>
</evidence>
<gene>
    <name evidence="24" type="ORF">MicloDRAFT_00055210</name>
</gene>
<feature type="domain" description="Histidine kinase" evidence="23">
    <location>
        <begin position="273"/>
        <end position="465"/>
    </location>
</feature>
<evidence type="ECO:0000256" key="7">
    <source>
        <dbReference type="ARBA" id="ARBA00022475"/>
    </source>
</evidence>
<comment type="subcellular location">
    <subcellularLocation>
        <location evidence="4">Cell membrane</location>
        <topology evidence="4">Multi-pass membrane protein</topology>
    </subcellularLocation>
    <subcellularLocation>
        <location evidence="3">Cytoplasm</location>
    </subcellularLocation>
</comment>
<keyword evidence="17" id="KW-0411">Iron-sulfur</keyword>
<dbReference type="Proteomes" id="UP000003947">
    <property type="component" value="Unassembled WGS sequence"/>
</dbReference>
<dbReference type="PANTHER" id="PTHR24421:SF37">
    <property type="entry name" value="SENSOR HISTIDINE KINASE NARS"/>
    <property type="match status" value="1"/>
</dbReference>
<evidence type="ECO:0000256" key="11">
    <source>
        <dbReference type="ARBA" id="ARBA00022692"/>
    </source>
</evidence>
<dbReference type="Pfam" id="PF07730">
    <property type="entry name" value="HisKA_3"/>
    <property type="match status" value="1"/>
</dbReference>
<dbReference type="GO" id="GO:0005737">
    <property type="term" value="C:cytoplasm"/>
    <property type="evidence" value="ECO:0007669"/>
    <property type="project" value="UniProtKB-SubCell"/>
</dbReference>
<evidence type="ECO:0000256" key="20">
    <source>
        <dbReference type="ARBA" id="ARBA00030800"/>
    </source>
</evidence>
<organism evidence="24 25">
    <name type="scientific">Microvirga lotononidis</name>
    <dbReference type="NCBI Taxonomy" id="864069"/>
    <lineage>
        <taxon>Bacteria</taxon>
        <taxon>Pseudomonadati</taxon>
        <taxon>Pseudomonadota</taxon>
        <taxon>Alphaproteobacteria</taxon>
        <taxon>Hyphomicrobiales</taxon>
        <taxon>Methylobacteriaceae</taxon>
        <taxon>Microvirga</taxon>
    </lineage>
</organism>
<keyword evidence="13 24" id="KW-0418">Kinase</keyword>
<keyword evidence="15" id="KW-0408">Iron</keyword>
<dbReference type="SUPFAM" id="SSF55874">
    <property type="entry name" value="ATPase domain of HSP90 chaperone/DNA topoisomerase II/histidine kinase"/>
    <property type="match status" value="1"/>
</dbReference>
<dbReference type="STRING" id="864069.MicloDRAFT_00055210"/>
<dbReference type="EMBL" id="JH660647">
    <property type="protein sequence ID" value="EIM24802.1"/>
    <property type="molecule type" value="Genomic_DNA"/>
</dbReference>
<dbReference type="GO" id="GO:0046872">
    <property type="term" value="F:metal ion binding"/>
    <property type="evidence" value="ECO:0007669"/>
    <property type="project" value="UniProtKB-KW"/>
</dbReference>
<dbReference type="GO" id="GO:0046983">
    <property type="term" value="F:protein dimerization activity"/>
    <property type="evidence" value="ECO:0007669"/>
    <property type="project" value="InterPro"/>
</dbReference>
<keyword evidence="21" id="KW-0175">Coiled coil</keyword>
<comment type="cofactor">
    <cofactor evidence="2">
        <name>[4Fe-4S] cluster</name>
        <dbReference type="ChEBI" id="CHEBI:49883"/>
    </cofactor>
</comment>
<comment type="catalytic activity">
    <reaction evidence="1">
        <text>ATP + protein L-histidine = ADP + protein N-phospho-L-histidine.</text>
        <dbReference type="EC" id="2.7.13.3"/>
    </reaction>
</comment>
<dbReference type="Pfam" id="PF02518">
    <property type="entry name" value="HATPase_c"/>
    <property type="match status" value="1"/>
</dbReference>
<dbReference type="PROSITE" id="PS50109">
    <property type="entry name" value="HIS_KIN"/>
    <property type="match status" value="1"/>
</dbReference>
<protein>
    <recommendedName>
        <fullName evidence="6">Oxygen sensor histidine kinase NreB</fullName>
        <ecNumber evidence="5">2.7.13.3</ecNumber>
    </recommendedName>
    <alternativeName>
        <fullName evidence="20">Nitrogen regulation protein B</fullName>
    </alternativeName>
</protein>
<keyword evidence="8" id="KW-0004">4Fe-4S</keyword>
<evidence type="ECO:0000256" key="15">
    <source>
        <dbReference type="ARBA" id="ARBA00023004"/>
    </source>
</evidence>
<keyword evidence="25" id="KW-1185">Reference proteome</keyword>
<sequence length="472" mass="52307" precursor="true">MLVLEKMRFGRPSRARRQRRSLARQFLLVAFAVMLTGMFAMGTLVSWQIEKSVAEVKAASTALFINTFIAPHLQNLSGNTLPVSSIQGLNQAMERPDFQASITAVRVWSRDGMIVHSGEPELIGKKFTPPSASRRAWAGAIAAEFDDTPGDEEIAERFSGLPLLKVFAPIWNFETGEIIAVVEFHERAERLNSELAASEWKTWLATALITLNMMGCLFVIVANGSRTIDRQRAALKERISQLSELLRQNRILQNRVERAAQNATEDNERLMRRMGYDLHDGVAQLISLALLRLDRVQGLEAERDNLRKIQKALSDALNDTRNICKGLLLPEIQTLTLRDALMFMIRQHERRTGTTISCRIADLPENTPQFVKIALCRYVQEGLNNAFKHADGQEQQVEVSWDGATVTVEVADRGPGICDESIALSEPRLGLASLKDRIESIGGALSIKSIPGNGTRIQASLPLVNAGTSDAA</sequence>
<name>I4YLG0_9HYPH</name>
<dbReference type="PANTHER" id="PTHR24421">
    <property type="entry name" value="NITRATE/NITRITE SENSOR PROTEIN NARX-RELATED"/>
    <property type="match status" value="1"/>
</dbReference>
<evidence type="ECO:0000256" key="9">
    <source>
        <dbReference type="ARBA" id="ARBA00022490"/>
    </source>
</evidence>
<dbReference type="HOGENOM" id="CLU_591697_0_0_5"/>
<evidence type="ECO:0000256" key="2">
    <source>
        <dbReference type="ARBA" id="ARBA00001966"/>
    </source>
</evidence>
<proteinExistence type="predicted"/>
<evidence type="ECO:0000256" key="10">
    <source>
        <dbReference type="ARBA" id="ARBA00022679"/>
    </source>
</evidence>
<evidence type="ECO:0000256" key="3">
    <source>
        <dbReference type="ARBA" id="ARBA00004496"/>
    </source>
</evidence>
<evidence type="ECO:0000313" key="24">
    <source>
        <dbReference type="EMBL" id="EIM24802.1"/>
    </source>
</evidence>
<evidence type="ECO:0000256" key="21">
    <source>
        <dbReference type="SAM" id="Coils"/>
    </source>
</evidence>
<feature type="coiled-coil region" evidence="21">
    <location>
        <begin position="235"/>
        <end position="319"/>
    </location>
</feature>
<keyword evidence="12" id="KW-0479">Metal-binding</keyword>
<accession>I4YLG0</accession>
<evidence type="ECO:0000256" key="19">
    <source>
        <dbReference type="ARBA" id="ARBA00024827"/>
    </source>
</evidence>
<keyword evidence="7" id="KW-1003">Cell membrane</keyword>